<dbReference type="GO" id="GO:0005524">
    <property type="term" value="F:ATP binding"/>
    <property type="evidence" value="ECO:0007669"/>
    <property type="project" value="UniProtKB-KW"/>
</dbReference>
<feature type="domain" description="ABC transporter" evidence="4">
    <location>
        <begin position="2"/>
        <end position="246"/>
    </location>
</feature>
<organism evidence="5 6">
    <name type="scientific">Reinekea marina</name>
    <dbReference type="NCBI Taxonomy" id="1310421"/>
    <lineage>
        <taxon>Bacteria</taxon>
        <taxon>Pseudomonadati</taxon>
        <taxon>Pseudomonadota</taxon>
        <taxon>Gammaproteobacteria</taxon>
        <taxon>Oceanospirillales</taxon>
        <taxon>Saccharospirillaceae</taxon>
        <taxon>Reinekea</taxon>
    </lineage>
</organism>
<evidence type="ECO:0000256" key="3">
    <source>
        <dbReference type="ARBA" id="ARBA00022840"/>
    </source>
</evidence>
<dbReference type="SUPFAM" id="SSF52540">
    <property type="entry name" value="P-loop containing nucleoside triphosphate hydrolases"/>
    <property type="match status" value="2"/>
</dbReference>
<sequence>MIKLSNISLQLGGKSLLDDTSVTFNTGERIAVIGANGTGKTTLFKVLQNELQVDAGTVEVPKHWRLSHMKQEIAEVDRSALDFVLDGDQPLRQLQRALTEAENKHDDDAMAQALGALDTYHAFEKQNQAEQLLAGLGFNVNEFAKPVGEFSGGWRVRLNLARALMCPSDLLLLDEPTNHLDLHTCYWLEQWLKQYPGTLLLISHDRDFMDGVATQVVSFEQQKLIGYRGNYSQYERQKGERLAQQQQAFDKQQQQKEHLESFVRRFKAKASKAKQAQSRVKMLEKLTLTAPASISYQYNITIPTGGRVSDPVVSLDNVDLGYATNQPILKNVNVSLQPGSRLGLLGVNGAGKSTLIKAIVGDLIPQSGEVIRGHNLRIGYFAQHQLESLDEQASPFLHLRRLDADASDQVLKNFVGRFGFSGERADEAIVNFSGGEKARVALAMIAWQKPNLLLLDEPTNHLDLEMRESLNIALQEYDGAVILVSHDRYMLNSTADEFWWVRNGQVEQYEGDLEDYFQALLKAPNAVPASADQGADLVNDKKAQRQARAAEREKLKPLLSAFKKAEARLDKAQQKLVEVETQLADPTLYEADNKSKLQPLLKEQGQLKTEVEAVELEWLDLSEQIEQAQAS</sequence>
<dbReference type="InterPro" id="IPR032781">
    <property type="entry name" value="ABC_tran_Xtn"/>
</dbReference>
<dbReference type="CDD" id="cd03221">
    <property type="entry name" value="ABCF_EF-3"/>
    <property type="match status" value="2"/>
</dbReference>
<dbReference type="Pfam" id="PF12848">
    <property type="entry name" value="ABC_tran_Xtn"/>
    <property type="match status" value="1"/>
</dbReference>
<gene>
    <name evidence="5" type="ORF">ACFOND_05205</name>
</gene>
<dbReference type="RefSeq" id="WP_290280260.1">
    <property type="nucleotide sequence ID" value="NZ_JBHRYN010000007.1"/>
</dbReference>
<evidence type="ECO:0000259" key="4">
    <source>
        <dbReference type="PROSITE" id="PS50893"/>
    </source>
</evidence>
<comment type="caution">
    <text evidence="5">The sequence shown here is derived from an EMBL/GenBank/DDBJ whole genome shotgun (WGS) entry which is preliminary data.</text>
</comment>
<name>A0ABV7WRL7_9GAMM</name>
<dbReference type="Proteomes" id="UP001595710">
    <property type="component" value="Unassembled WGS sequence"/>
</dbReference>
<accession>A0ABV7WRL7</accession>
<dbReference type="InterPro" id="IPR017871">
    <property type="entry name" value="ABC_transporter-like_CS"/>
</dbReference>
<keyword evidence="1" id="KW-0677">Repeat</keyword>
<dbReference type="PROSITE" id="PS50893">
    <property type="entry name" value="ABC_TRANSPORTER_2"/>
    <property type="match status" value="2"/>
</dbReference>
<dbReference type="InterPro" id="IPR050611">
    <property type="entry name" value="ABCF"/>
</dbReference>
<evidence type="ECO:0000313" key="5">
    <source>
        <dbReference type="EMBL" id="MFC3701034.1"/>
    </source>
</evidence>
<evidence type="ECO:0000256" key="2">
    <source>
        <dbReference type="ARBA" id="ARBA00022741"/>
    </source>
</evidence>
<dbReference type="InterPro" id="IPR003593">
    <property type="entry name" value="AAA+_ATPase"/>
</dbReference>
<reference evidence="6" key="1">
    <citation type="journal article" date="2019" name="Int. J. Syst. Evol. Microbiol.">
        <title>The Global Catalogue of Microorganisms (GCM) 10K type strain sequencing project: providing services to taxonomists for standard genome sequencing and annotation.</title>
        <authorList>
            <consortium name="The Broad Institute Genomics Platform"/>
            <consortium name="The Broad Institute Genome Sequencing Center for Infectious Disease"/>
            <person name="Wu L."/>
            <person name="Ma J."/>
        </authorList>
    </citation>
    <scope>NUCLEOTIDE SEQUENCE [LARGE SCALE GENOMIC DNA]</scope>
    <source>
        <strain evidence="6">CECT 8288</strain>
    </source>
</reference>
<dbReference type="Gene3D" id="3.40.50.300">
    <property type="entry name" value="P-loop containing nucleotide triphosphate hydrolases"/>
    <property type="match status" value="2"/>
</dbReference>
<dbReference type="InterPro" id="IPR027417">
    <property type="entry name" value="P-loop_NTPase"/>
</dbReference>
<proteinExistence type="predicted"/>
<keyword evidence="6" id="KW-1185">Reference proteome</keyword>
<dbReference type="SMART" id="SM00382">
    <property type="entry name" value="AAA"/>
    <property type="match status" value="2"/>
</dbReference>
<evidence type="ECO:0000256" key="1">
    <source>
        <dbReference type="ARBA" id="ARBA00022737"/>
    </source>
</evidence>
<keyword evidence="2" id="KW-0547">Nucleotide-binding</keyword>
<dbReference type="EMBL" id="JBHRYN010000007">
    <property type="protein sequence ID" value="MFC3701034.1"/>
    <property type="molecule type" value="Genomic_DNA"/>
</dbReference>
<dbReference type="InterPro" id="IPR003439">
    <property type="entry name" value="ABC_transporter-like_ATP-bd"/>
</dbReference>
<dbReference type="InterPro" id="IPR032524">
    <property type="entry name" value="ABC_tran_C"/>
</dbReference>
<feature type="domain" description="ABC transporter" evidence="4">
    <location>
        <begin position="313"/>
        <end position="529"/>
    </location>
</feature>
<evidence type="ECO:0000313" key="6">
    <source>
        <dbReference type="Proteomes" id="UP001595710"/>
    </source>
</evidence>
<dbReference type="PANTHER" id="PTHR19211">
    <property type="entry name" value="ATP-BINDING TRANSPORT PROTEIN-RELATED"/>
    <property type="match status" value="1"/>
</dbReference>
<dbReference type="Pfam" id="PF16326">
    <property type="entry name" value="ABC_tran_CTD"/>
    <property type="match status" value="1"/>
</dbReference>
<dbReference type="Pfam" id="PF00005">
    <property type="entry name" value="ABC_tran"/>
    <property type="match status" value="2"/>
</dbReference>
<protein>
    <submittedName>
        <fullName evidence="5">ATP-binding cassette domain-containing protein</fullName>
    </submittedName>
</protein>
<dbReference type="PANTHER" id="PTHR19211:SF14">
    <property type="entry name" value="ATP-BINDING CASSETTE SUB-FAMILY F MEMBER 1"/>
    <property type="match status" value="1"/>
</dbReference>
<keyword evidence="3 5" id="KW-0067">ATP-binding</keyword>
<dbReference type="PROSITE" id="PS00211">
    <property type="entry name" value="ABC_TRANSPORTER_1"/>
    <property type="match status" value="2"/>
</dbReference>